<dbReference type="EMBL" id="GL378379">
    <property type="protein sequence ID" value="EFJ42770.1"/>
    <property type="molecule type" value="Genomic_DNA"/>
</dbReference>
<feature type="region of interest" description="Disordered" evidence="8">
    <location>
        <begin position="682"/>
        <end position="713"/>
    </location>
</feature>
<evidence type="ECO:0000256" key="6">
    <source>
        <dbReference type="ARBA" id="ARBA00023049"/>
    </source>
</evidence>
<accession>D8UC19</accession>
<evidence type="ECO:0000259" key="9">
    <source>
        <dbReference type="Pfam" id="PF01432"/>
    </source>
</evidence>
<dbReference type="KEGG" id="vcn:VOLCADRAFT_119303"/>
<evidence type="ECO:0000256" key="1">
    <source>
        <dbReference type="ARBA" id="ARBA00006040"/>
    </source>
</evidence>
<feature type="region of interest" description="Disordered" evidence="8">
    <location>
        <begin position="323"/>
        <end position="424"/>
    </location>
</feature>
<dbReference type="PANTHER" id="PTHR11804">
    <property type="entry name" value="PROTEASE M3 THIMET OLIGOPEPTIDASE-RELATED"/>
    <property type="match status" value="1"/>
</dbReference>
<comment type="cofactor">
    <cofactor evidence="7">
        <name>Zn(2+)</name>
        <dbReference type="ChEBI" id="CHEBI:29105"/>
    </cofactor>
    <text evidence="7">Binds 1 zinc ion.</text>
</comment>
<protein>
    <recommendedName>
        <fullName evidence="9">Peptidase M3A/M3B catalytic domain-containing protein</fullName>
    </recommendedName>
</protein>
<dbReference type="InParanoid" id="D8UC19"/>
<dbReference type="GO" id="GO:0046872">
    <property type="term" value="F:metal ion binding"/>
    <property type="evidence" value="ECO:0007669"/>
    <property type="project" value="UniProtKB-UniRule"/>
</dbReference>
<dbReference type="GO" id="GO:0006508">
    <property type="term" value="P:proteolysis"/>
    <property type="evidence" value="ECO:0007669"/>
    <property type="project" value="UniProtKB-KW"/>
</dbReference>
<evidence type="ECO:0000313" key="11">
    <source>
        <dbReference type="Proteomes" id="UP000001058"/>
    </source>
</evidence>
<dbReference type="SUPFAM" id="SSF55486">
    <property type="entry name" value="Metalloproteases ('zincins'), catalytic domain"/>
    <property type="match status" value="1"/>
</dbReference>
<name>D8UC19_VOLCA</name>
<dbReference type="InterPro" id="IPR001567">
    <property type="entry name" value="Pept_M3A_M3B_dom"/>
</dbReference>
<dbReference type="GO" id="GO:0006518">
    <property type="term" value="P:peptide metabolic process"/>
    <property type="evidence" value="ECO:0007669"/>
    <property type="project" value="TreeGrafter"/>
</dbReference>
<evidence type="ECO:0000256" key="7">
    <source>
        <dbReference type="RuleBase" id="RU003435"/>
    </source>
</evidence>
<keyword evidence="2 7" id="KW-0645">Protease</keyword>
<comment type="similarity">
    <text evidence="1 7">Belongs to the peptidase M3 family.</text>
</comment>
<dbReference type="OrthoDB" id="548374at2759"/>
<dbReference type="PANTHER" id="PTHR11804:SF79">
    <property type="entry name" value="MITOCHONDRIAL INTERMEDIATE PEPTIDASE"/>
    <property type="match status" value="1"/>
</dbReference>
<dbReference type="RefSeq" id="XP_002956231.1">
    <property type="nucleotide sequence ID" value="XM_002956185.1"/>
</dbReference>
<dbReference type="InterPro" id="IPR045090">
    <property type="entry name" value="Pept_M3A_M3B"/>
</dbReference>
<dbReference type="Proteomes" id="UP000001058">
    <property type="component" value="Unassembled WGS sequence"/>
</dbReference>
<gene>
    <name evidence="10" type="ORF">VOLCADRAFT_119303</name>
</gene>
<feature type="domain" description="Peptidase M3A/M3B catalytic" evidence="9">
    <location>
        <begin position="422"/>
        <end position="664"/>
    </location>
</feature>
<proteinExistence type="inferred from homology"/>
<keyword evidence="3 7" id="KW-0479">Metal-binding</keyword>
<feature type="compositionally biased region" description="Acidic residues" evidence="8">
    <location>
        <begin position="691"/>
        <end position="713"/>
    </location>
</feature>
<dbReference type="Pfam" id="PF01432">
    <property type="entry name" value="Peptidase_M3"/>
    <property type="match status" value="1"/>
</dbReference>
<dbReference type="Gene3D" id="1.10.1370.10">
    <property type="entry name" value="Neurolysin, domain 3"/>
    <property type="match status" value="1"/>
</dbReference>
<evidence type="ECO:0000256" key="2">
    <source>
        <dbReference type="ARBA" id="ARBA00022670"/>
    </source>
</evidence>
<evidence type="ECO:0000256" key="5">
    <source>
        <dbReference type="ARBA" id="ARBA00022833"/>
    </source>
</evidence>
<keyword evidence="6 7" id="KW-0482">Metalloprotease</keyword>
<sequence>MDHLLAELRTMTAVSRHTAIHHVSPDWREAAAEVATACAKYETYVFQAADGDLLAKLDLTSQRLATQMKTLLLQQQQQQQQPQQQQQQQQPQQQQQQAMMNLRLQMRLCELLRRSLLRGGAGLEDGEDEGGGAALSRLYAVRTAPSNLQLKLTRMLTAERDAAAAVDAAVLYGPGPEPLALPLAQLCEALQAGRRLRSPDHCHGSSELHSEPYDELLYQDPLLGPMLTAAAAAGVPRAVRAAVYEAGFLPRLAAALQRLGELAVVRQRLAALQGYCSFVDLSYSRAGLAVADGEAVLALLQDTAEVLSREAEEEVQQLREALGAEAQREGGKEGEKRGEGAEGGEEGGRDTVGGGPQGQEDSQDKLNRKGNSNSSSRNSSDGGVTGDSGQGVRDSSFAGGCYSGGSVPQRRDVPTAADGWPLPDLAPWDVDYARELLMRRRGLPPDPSELEPYMHLYAVLYGLSEELSDLMHVRIKVAEDVDALNDADVAEGVGWHSSPVLAPELWDPRVVRVTVWSERGLVGVVYLHPGSGYGTRQLRFPAGASNGDPDSTGGSGALPYNADHESSVAAVAIGLQAEWRNGRTGSPAALHELLHEMGHALHLLLSAAAPRPVDGGGGGDAGGGRTLMHFSGIHLPLDVLEVPSSLLQTLAYDPAVLARICRRRRRGCGRRHVSASGVGCPPMVGAVKEPDTEDDEAAAAAEEEEEKEVEEEEHMPAALCNLVAVYLAAENCSAVTTLSKVLVSLVDQVLHADGGDAASAASAATQQYGTQKQRGVDVGLVWQAVRQAYGVVPNCPGSLKELAMLPPLAHHQATFHTYLIGLLAASALRQAPHPFRPAPADATEAVMAPPGPPPWAGVRELVFEAGGCDEPGHLLARMLAGVPPRRKCQSSASAGNGVFPLGMAPREVAPLLCTLAGLARGFAGAGSGGVDDEYEAGDGGD</sequence>
<dbReference type="Gene3D" id="1.10.1370.40">
    <property type="match status" value="1"/>
</dbReference>
<evidence type="ECO:0000256" key="4">
    <source>
        <dbReference type="ARBA" id="ARBA00022801"/>
    </source>
</evidence>
<reference evidence="10 11" key="1">
    <citation type="journal article" date="2010" name="Science">
        <title>Genomic analysis of organismal complexity in the multicellular green alga Volvox carteri.</title>
        <authorList>
            <person name="Prochnik S.E."/>
            <person name="Umen J."/>
            <person name="Nedelcu A.M."/>
            <person name="Hallmann A."/>
            <person name="Miller S.M."/>
            <person name="Nishii I."/>
            <person name="Ferris P."/>
            <person name="Kuo A."/>
            <person name="Mitros T."/>
            <person name="Fritz-Laylin L.K."/>
            <person name="Hellsten U."/>
            <person name="Chapman J."/>
            <person name="Simakov O."/>
            <person name="Rensing S.A."/>
            <person name="Terry A."/>
            <person name="Pangilinan J."/>
            <person name="Kapitonov V."/>
            <person name="Jurka J."/>
            <person name="Salamov A."/>
            <person name="Shapiro H."/>
            <person name="Schmutz J."/>
            <person name="Grimwood J."/>
            <person name="Lindquist E."/>
            <person name="Lucas S."/>
            <person name="Grigoriev I.V."/>
            <person name="Schmitt R."/>
            <person name="Kirk D."/>
            <person name="Rokhsar D.S."/>
        </authorList>
    </citation>
    <scope>NUCLEOTIDE SEQUENCE [LARGE SCALE GENOMIC DNA]</scope>
    <source>
        <strain evidence="11">f. Nagariensis / Eve</strain>
    </source>
</reference>
<keyword evidence="11" id="KW-1185">Reference proteome</keyword>
<dbReference type="InterPro" id="IPR024077">
    <property type="entry name" value="Neurolysin/TOP_dom2"/>
</dbReference>
<evidence type="ECO:0000256" key="3">
    <source>
        <dbReference type="ARBA" id="ARBA00022723"/>
    </source>
</evidence>
<dbReference type="GO" id="GO:0004222">
    <property type="term" value="F:metalloendopeptidase activity"/>
    <property type="evidence" value="ECO:0007669"/>
    <property type="project" value="InterPro"/>
</dbReference>
<feature type="compositionally biased region" description="Low complexity" evidence="8">
    <location>
        <begin position="371"/>
        <end position="380"/>
    </location>
</feature>
<feature type="compositionally biased region" description="Basic and acidic residues" evidence="8">
    <location>
        <begin position="326"/>
        <end position="340"/>
    </location>
</feature>
<keyword evidence="5 7" id="KW-0862">Zinc</keyword>
<evidence type="ECO:0000256" key="8">
    <source>
        <dbReference type="SAM" id="MobiDB-lite"/>
    </source>
</evidence>
<keyword evidence="4 7" id="KW-0378">Hydrolase</keyword>
<evidence type="ECO:0000313" key="10">
    <source>
        <dbReference type="EMBL" id="EFJ42770.1"/>
    </source>
</evidence>
<dbReference type="eggNOG" id="KOG2090">
    <property type="taxonomic scope" value="Eukaryota"/>
</dbReference>
<organism evidence="11">
    <name type="scientific">Volvox carteri f. nagariensis</name>
    <dbReference type="NCBI Taxonomy" id="3068"/>
    <lineage>
        <taxon>Eukaryota</taxon>
        <taxon>Viridiplantae</taxon>
        <taxon>Chlorophyta</taxon>
        <taxon>core chlorophytes</taxon>
        <taxon>Chlorophyceae</taxon>
        <taxon>CS clade</taxon>
        <taxon>Chlamydomonadales</taxon>
        <taxon>Volvocaceae</taxon>
        <taxon>Volvox</taxon>
    </lineage>
</organism>
<dbReference type="GeneID" id="9619106"/>
<dbReference type="STRING" id="3068.D8UC19"/>
<dbReference type="AlphaFoldDB" id="D8UC19"/>